<evidence type="ECO:0000313" key="2">
    <source>
        <dbReference type="EMBL" id="KCW84206.1"/>
    </source>
</evidence>
<name>A0A059D198_EUCGR</name>
<dbReference type="InParanoid" id="A0A059D198"/>
<keyword evidence="1" id="KW-0812">Transmembrane</keyword>
<proteinExistence type="predicted"/>
<feature type="transmembrane region" description="Helical" evidence="1">
    <location>
        <begin position="21"/>
        <end position="41"/>
    </location>
</feature>
<accession>A0A059D198</accession>
<sequence>MRRLSYIEKAKKDEERIAADIQDGLTVTLALICHLYLGFFYQKASSSLVFLWCNWKSCTSTNVYLL</sequence>
<dbReference type="EMBL" id="KK198754">
    <property type="protein sequence ID" value="KCW84206.1"/>
    <property type="molecule type" value="Genomic_DNA"/>
</dbReference>
<keyword evidence="1" id="KW-0472">Membrane</keyword>
<dbReference type="AlphaFoldDB" id="A0A059D198"/>
<dbReference type="Gramene" id="KCW84206">
    <property type="protein sequence ID" value="KCW84206"/>
    <property type="gene ID" value="EUGRSUZ_B01070"/>
</dbReference>
<keyword evidence="1" id="KW-1133">Transmembrane helix</keyword>
<evidence type="ECO:0000256" key="1">
    <source>
        <dbReference type="SAM" id="Phobius"/>
    </source>
</evidence>
<protein>
    <submittedName>
        <fullName evidence="2">Uncharacterized protein</fullName>
    </submittedName>
</protein>
<reference evidence="2" key="1">
    <citation type="submission" date="2013-07" db="EMBL/GenBank/DDBJ databases">
        <title>The genome of Eucalyptus grandis.</title>
        <authorList>
            <person name="Schmutz J."/>
            <person name="Hayes R."/>
            <person name="Myburg A."/>
            <person name="Tuskan G."/>
            <person name="Grattapaglia D."/>
            <person name="Rokhsar D.S."/>
        </authorList>
    </citation>
    <scope>NUCLEOTIDE SEQUENCE</scope>
    <source>
        <tissue evidence="2">Leaf extractions</tissue>
    </source>
</reference>
<organism evidence="2">
    <name type="scientific">Eucalyptus grandis</name>
    <name type="common">Flooded gum</name>
    <dbReference type="NCBI Taxonomy" id="71139"/>
    <lineage>
        <taxon>Eukaryota</taxon>
        <taxon>Viridiplantae</taxon>
        <taxon>Streptophyta</taxon>
        <taxon>Embryophyta</taxon>
        <taxon>Tracheophyta</taxon>
        <taxon>Spermatophyta</taxon>
        <taxon>Magnoliopsida</taxon>
        <taxon>eudicotyledons</taxon>
        <taxon>Gunneridae</taxon>
        <taxon>Pentapetalae</taxon>
        <taxon>rosids</taxon>
        <taxon>malvids</taxon>
        <taxon>Myrtales</taxon>
        <taxon>Myrtaceae</taxon>
        <taxon>Myrtoideae</taxon>
        <taxon>Eucalypteae</taxon>
        <taxon>Eucalyptus</taxon>
    </lineage>
</organism>
<gene>
    <name evidence="2" type="ORF">EUGRSUZ_B01070</name>
</gene>